<comment type="caution">
    <text evidence="6">The sequence shown here is derived from an EMBL/GenBank/DDBJ whole genome shotgun (WGS) entry which is preliminary data.</text>
</comment>
<gene>
    <name evidence="6" type="ORF">IGX34_07605</name>
</gene>
<dbReference type="Pfam" id="PF07043">
    <property type="entry name" value="DUF1328"/>
    <property type="match status" value="1"/>
</dbReference>
<evidence type="ECO:0000256" key="4">
    <source>
        <dbReference type="ARBA" id="ARBA00023136"/>
    </source>
</evidence>
<keyword evidence="7" id="KW-1185">Reference proteome</keyword>
<protein>
    <recommendedName>
        <fullName evidence="5">UPF0391 membrane protein IGX34_07605</fullName>
    </recommendedName>
</protein>
<accession>A0ABR9G882</accession>
<proteinExistence type="inferred from homology"/>
<dbReference type="HAMAP" id="MF_01361">
    <property type="entry name" value="UPF0391"/>
    <property type="match status" value="1"/>
</dbReference>
<dbReference type="PIRSF" id="PIRSF036466">
    <property type="entry name" value="UCP036466"/>
    <property type="match status" value="1"/>
</dbReference>
<name>A0ABR9G882_9GAMM</name>
<evidence type="ECO:0000313" key="6">
    <source>
        <dbReference type="EMBL" id="MBE1160250.1"/>
    </source>
</evidence>
<evidence type="ECO:0000313" key="7">
    <source>
        <dbReference type="Proteomes" id="UP000651010"/>
    </source>
</evidence>
<keyword evidence="2 5" id="KW-0812">Transmembrane</keyword>
<comment type="similarity">
    <text evidence="5">Belongs to the UPF0391 family.</text>
</comment>
<keyword evidence="3 5" id="KW-1133">Transmembrane helix</keyword>
<evidence type="ECO:0000256" key="3">
    <source>
        <dbReference type="ARBA" id="ARBA00022989"/>
    </source>
</evidence>
<comment type="subcellular location">
    <subcellularLocation>
        <location evidence="5">Cell membrane</location>
        <topology evidence="5">Single-pass membrane protein</topology>
    </subcellularLocation>
</comment>
<evidence type="ECO:0000256" key="5">
    <source>
        <dbReference type="HAMAP-Rule" id="MF_01361"/>
    </source>
</evidence>
<keyword evidence="4 5" id="KW-0472">Membrane</keyword>
<dbReference type="InterPro" id="IPR009760">
    <property type="entry name" value="DUF1328"/>
</dbReference>
<evidence type="ECO:0000256" key="1">
    <source>
        <dbReference type="ARBA" id="ARBA00022475"/>
    </source>
</evidence>
<dbReference type="EMBL" id="JACZZA010000003">
    <property type="protein sequence ID" value="MBE1160250.1"/>
    <property type="molecule type" value="Genomic_DNA"/>
</dbReference>
<sequence>MLKWAIIFGLVSLISGWLGFGSLSGATATIAKVLFAIFVVIFLVVMLAVIGLIHLL</sequence>
<evidence type="ECO:0000256" key="2">
    <source>
        <dbReference type="ARBA" id="ARBA00022692"/>
    </source>
</evidence>
<keyword evidence="1 5" id="KW-1003">Cell membrane</keyword>
<dbReference type="Proteomes" id="UP000651010">
    <property type="component" value="Unassembled WGS sequence"/>
</dbReference>
<organism evidence="6 7">
    <name type="scientific">Dyella acidiphila</name>
    <dbReference type="NCBI Taxonomy" id="2775866"/>
    <lineage>
        <taxon>Bacteria</taxon>
        <taxon>Pseudomonadati</taxon>
        <taxon>Pseudomonadota</taxon>
        <taxon>Gammaproteobacteria</taxon>
        <taxon>Lysobacterales</taxon>
        <taxon>Rhodanobacteraceae</taxon>
        <taxon>Dyella</taxon>
    </lineage>
</organism>
<dbReference type="RefSeq" id="WP_192555272.1">
    <property type="nucleotide sequence ID" value="NZ_JACZZA010000003.1"/>
</dbReference>
<feature type="transmembrane region" description="Helical" evidence="5">
    <location>
        <begin position="35"/>
        <end position="55"/>
    </location>
</feature>
<reference evidence="6 7" key="1">
    <citation type="submission" date="2020-09" db="EMBL/GenBank/DDBJ databases">
        <title>Dyella sp. 7MK23 isolated from forest soil.</title>
        <authorList>
            <person name="Fu J."/>
        </authorList>
    </citation>
    <scope>NUCLEOTIDE SEQUENCE [LARGE SCALE GENOMIC DNA]</scope>
    <source>
        <strain evidence="6 7">7MK23</strain>
    </source>
</reference>